<evidence type="ECO:0000256" key="1">
    <source>
        <dbReference type="ARBA" id="ARBA00006484"/>
    </source>
</evidence>
<sequence>MRKNILFIGGSYGIGLESAKILTSENNLFIASRTKEGLNEIECTHLTFDASKDDIKELELPDTLDGLVYFPGSIKLKPFKMLSPEIFQEEMNLNFFSLVKVVQGLLPKLKNSEQASLIFFSTVAVKVGMPFHTSISAAKGAIEGFAKSLAAEYAPSFRVNVISPSLTDTQLSEKLLSNDAKREKMGDRHPLKRVGNPKDIANAVEFLISEKSSWMTGQILGIDGGLSTLNVH</sequence>
<dbReference type="RefSeq" id="WP_121344976.1">
    <property type="nucleotide sequence ID" value="NZ_RBLG01000002.1"/>
</dbReference>
<dbReference type="AlphaFoldDB" id="A0A495PTR4"/>
<dbReference type="PANTHER" id="PTHR43477">
    <property type="entry name" value="DIHYDROANTICAPSIN 7-DEHYDROGENASE"/>
    <property type="match status" value="1"/>
</dbReference>
<evidence type="ECO:0000313" key="3">
    <source>
        <dbReference type="EMBL" id="RKS52932.1"/>
    </source>
</evidence>
<dbReference type="PRINTS" id="PR00081">
    <property type="entry name" value="GDHRDH"/>
</dbReference>
<name>A0A495PTR4_9FLAO</name>
<dbReference type="Proteomes" id="UP000276282">
    <property type="component" value="Unassembled WGS sequence"/>
</dbReference>
<dbReference type="Gene3D" id="3.40.50.720">
    <property type="entry name" value="NAD(P)-binding Rossmann-like Domain"/>
    <property type="match status" value="1"/>
</dbReference>
<dbReference type="Pfam" id="PF13561">
    <property type="entry name" value="adh_short_C2"/>
    <property type="match status" value="1"/>
</dbReference>
<dbReference type="InterPro" id="IPR051122">
    <property type="entry name" value="SDR_DHRS6-like"/>
</dbReference>
<proteinExistence type="inferred from homology"/>
<dbReference type="InterPro" id="IPR036291">
    <property type="entry name" value="NAD(P)-bd_dom_sf"/>
</dbReference>
<dbReference type="SUPFAM" id="SSF51735">
    <property type="entry name" value="NAD(P)-binding Rossmann-fold domains"/>
    <property type="match status" value="1"/>
</dbReference>
<accession>A0A495PTR4</accession>
<dbReference type="GO" id="GO:0016491">
    <property type="term" value="F:oxidoreductase activity"/>
    <property type="evidence" value="ECO:0007669"/>
    <property type="project" value="UniProtKB-KW"/>
</dbReference>
<comment type="caution">
    <text evidence="3">The sequence shown here is derived from an EMBL/GenBank/DDBJ whole genome shotgun (WGS) entry which is preliminary data.</text>
</comment>
<reference evidence="3 4" key="1">
    <citation type="submission" date="2018-10" db="EMBL/GenBank/DDBJ databases">
        <title>Genomic Encyclopedia of Archaeal and Bacterial Type Strains, Phase II (KMG-II): from individual species to whole genera.</title>
        <authorList>
            <person name="Goeker M."/>
        </authorList>
    </citation>
    <scope>NUCLEOTIDE SEQUENCE [LARGE SCALE GENOMIC DNA]</scope>
    <source>
        <strain evidence="3 4">DSM 19839</strain>
    </source>
</reference>
<comment type="similarity">
    <text evidence="1">Belongs to the short-chain dehydrogenases/reductases (SDR) family.</text>
</comment>
<keyword evidence="4" id="KW-1185">Reference proteome</keyword>
<dbReference type="CDD" id="cd05233">
    <property type="entry name" value="SDR_c"/>
    <property type="match status" value="1"/>
</dbReference>
<keyword evidence="2" id="KW-0560">Oxidoreductase</keyword>
<dbReference type="PANTHER" id="PTHR43477:SF1">
    <property type="entry name" value="DIHYDROANTICAPSIN 7-DEHYDROGENASE"/>
    <property type="match status" value="1"/>
</dbReference>
<evidence type="ECO:0000313" key="4">
    <source>
        <dbReference type="Proteomes" id="UP000276282"/>
    </source>
</evidence>
<dbReference type="InterPro" id="IPR002347">
    <property type="entry name" value="SDR_fam"/>
</dbReference>
<organism evidence="3 4">
    <name type="scientific">Gillisia mitskevichiae</name>
    <dbReference type="NCBI Taxonomy" id="270921"/>
    <lineage>
        <taxon>Bacteria</taxon>
        <taxon>Pseudomonadati</taxon>
        <taxon>Bacteroidota</taxon>
        <taxon>Flavobacteriia</taxon>
        <taxon>Flavobacteriales</taxon>
        <taxon>Flavobacteriaceae</taxon>
        <taxon>Gillisia</taxon>
    </lineage>
</organism>
<dbReference type="EMBL" id="RBLG01000002">
    <property type="protein sequence ID" value="RKS52932.1"/>
    <property type="molecule type" value="Genomic_DNA"/>
</dbReference>
<gene>
    <name evidence="3" type="ORF">BC962_1176</name>
</gene>
<protein>
    <submittedName>
        <fullName evidence="3">NAD(P)-dependent dehydrogenase (Short-subunit alcohol dehydrogenase family)</fullName>
    </submittedName>
</protein>
<dbReference type="OrthoDB" id="9803333at2"/>
<evidence type="ECO:0000256" key="2">
    <source>
        <dbReference type="ARBA" id="ARBA00023002"/>
    </source>
</evidence>